<feature type="DNA-binding region" description="Homeobox" evidence="5">
    <location>
        <begin position="188"/>
        <end position="247"/>
    </location>
</feature>
<feature type="region of interest" description="Disordered" evidence="7">
    <location>
        <begin position="1"/>
        <end position="78"/>
    </location>
</feature>
<dbReference type="Gene3D" id="1.10.10.60">
    <property type="entry name" value="Homeodomain-like"/>
    <property type="match status" value="1"/>
</dbReference>
<feature type="compositionally biased region" description="Low complexity" evidence="7">
    <location>
        <begin position="51"/>
        <end position="71"/>
    </location>
</feature>
<comment type="subcellular location">
    <subcellularLocation>
        <location evidence="1 5 6">Nucleus</location>
    </subcellularLocation>
</comment>
<dbReference type="CDD" id="cd00086">
    <property type="entry name" value="homeodomain"/>
    <property type="match status" value="1"/>
</dbReference>
<dbReference type="GO" id="GO:0000981">
    <property type="term" value="F:DNA-binding transcription factor activity, RNA polymerase II-specific"/>
    <property type="evidence" value="ECO:0007669"/>
    <property type="project" value="InterPro"/>
</dbReference>
<evidence type="ECO:0000259" key="8">
    <source>
        <dbReference type="PROSITE" id="PS50071"/>
    </source>
</evidence>
<dbReference type="PANTHER" id="PTHR24333">
    <property type="entry name" value="HOMEO BOX HB9 LIKE A-RELATED"/>
    <property type="match status" value="1"/>
</dbReference>
<evidence type="ECO:0000313" key="9">
    <source>
        <dbReference type="Proteomes" id="UP000694844"/>
    </source>
</evidence>
<feature type="domain" description="Homeobox" evidence="8">
    <location>
        <begin position="186"/>
        <end position="246"/>
    </location>
</feature>
<evidence type="ECO:0000256" key="2">
    <source>
        <dbReference type="ARBA" id="ARBA00023125"/>
    </source>
</evidence>
<gene>
    <name evidence="10" type="primary">LOC111126306</name>
</gene>
<dbReference type="InterPro" id="IPR020479">
    <property type="entry name" value="HD_metazoa"/>
</dbReference>
<dbReference type="PRINTS" id="PR00024">
    <property type="entry name" value="HOMEOBOX"/>
</dbReference>
<evidence type="ECO:0000256" key="3">
    <source>
        <dbReference type="ARBA" id="ARBA00023155"/>
    </source>
</evidence>
<feature type="compositionally biased region" description="Basic and acidic residues" evidence="7">
    <location>
        <begin position="1"/>
        <end position="29"/>
    </location>
</feature>
<evidence type="ECO:0000256" key="7">
    <source>
        <dbReference type="SAM" id="MobiDB-lite"/>
    </source>
</evidence>
<protein>
    <submittedName>
        <fullName evidence="10">BarH-like 1 homeobox protein isoform X1</fullName>
    </submittedName>
</protein>
<name>A0A8B8DFS1_CRAVI</name>
<evidence type="ECO:0000256" key="1">
    <source>
        <dbReference type="ARBA" id="ARBA00004123"/>
    </source>
</evidence>
<dbReference type="RefSeq" id="XP_022326550.1">
    <property type="nucleotide sequence ID" value="XM_022470842.1"/>
</dbReference>
<proteinExistence type="predicted"/>
<dbReference type="InterPro" id="IPR001356">
    <property type="entry name" value="HD"/>
</dbReference>
<feature type="region of interest" description="Disordered" evidence="7">
    <location>
        <begin position="150"/>
        <end position="190"/>
    </location>
</feature>
<keyword evidence="9" id="KW-1185">Reference proteome</keyword>
<dbReference type="Proteomes" id="UP000694844">
    <property type="component" value="Chromosome 3"/>
</dbReference>
<reference evidence="10" key="1">
    <citation type="submission" date="2025-08" db="UniProtKB">
        <authorList>
            <consortium name="RefSeq"/>
        </authorList>
    </citation>
    <scope>IDENTIFICATION</scope>
    <source>
        <tissue evidence="10">Whole sample</tissue>
    </source>
</reference>
<dbReference type="Pfam" id="PF00046">
    <property type="entry name" value="Homeodomain"/>
    <property type="match status" value="1"/>
</dbReference>
<evidence type="ECO:0000256" key="5">
    <source>
        <dbReference type="PROSITE-ProRule" id="PRU00108"/>
    </source>
</evidence>
<sequence length="322" mass="36459">MEESDKSVKIETTRADTHAALEDRLTSVDRDDEEEEVLPKATVHNDKDSIKNNNNKSNNNNNNNNNSGSGSESLTSPVSSRAKSSFFITDILSTENTRVTLPRGDRSLCNEDNPQHHRLDVYSRAGRSPFNSESFDELVKRKYGIKRSYDETDLVSEPASPVSQSEQGDNLDEEDNGSSSSCSKHKKPRKARTAFTDHQLNCLEKSFERQKYLSVQDRMELAAKLNLTDTQVKTWYQNRRTKWKRQTAVGLELLAEAGNYTAFQRMMQSSSYWSPYHQQTARILSSIDPYYFRPASTSLPSAQNPLLSRMFGLQPSLGNLPS</sequence>
<accession>A0A8B8DFS1</accession>
<evidence type="ECO:0000256" key="4">
    <source>
        <dbReference type="ARBA" id="ARBA00023242"/>
    </source>
</evidence>
<organism evidence="9 10">
    <name type="scientific">Crassostrea virginica</name>
    <name type="common">Eastern oyster</name>
    <dbReference type="NCBI Taxonomy" id="6565"/>
    <lineage>
        <taxon>Eukaryota</taxon>
        <taxon>Metazoa</taxon>
        <taxon>Spiralia</taxon>
        <taxon>Lophotrochozoa</taxon>
        <taxon>Mollusca</taxon>
        <taxon>Bivalvia</taxon>
        <taxon>Autobranchia</taxon>
        <taxon>Pteriomorphia</taxon>
        <taxon>Ostreida</taxon>
        <taxon>Ostreoidea</taxon>
        <taxon>Ostreidae</taxon>
        <taxon>Crassostrea</taxon>
    </lineage>
</organism>
<dbReference type="InterPro" id="IPR009057">
    <property type="entry name" value="Homeodomain-like_sf"/>
</dbReference>
<dbReference type="AlphaFoldDB" id="A0A8B8DFS1"/>
<evidence type="ECO:0000256" key="6">
    <source>
        <dbReference type="RuleBase" id="RU000682"/>
    </source>
</evidence>
<dbReference type="KEGG" id="cvn:111126306"/>
<dbReference type="PANTHER" id="PTHR24333:SF5">
    <property type="entry name" value="VENT HOMEOBOX"/>
    <property type="match status" value="1"/>
</dbReference>
<dbReference type="PROSITE" id="PS00027">
    <property type="entry name" value="HOMEOBOX_1"/>
    <property type="match status" value="1"/>
</dbReference>
<evidence type="ECO:0000313" key="10">
    <source>
        <dbReference type="RefSeq" id="XP_022326550.1"/>
    </source>
</evidence>
<dbReference type="InterPro" id="IPR050848">
    <property type="entry name" value="Homeobox_TF"/>
</dbReference>
<keyword evidence="3 5" id="KW-0371">Homeobox</keyword>
<dbReference type="SUPFAM" id="SSF46689">
    <property type="entry name" value="Homeodomain-like"/>
    <property type="match status" value="1"/>
</dbReference>
<dbReference type="PROSITE" id="PS50071">
    <property type="entry name" value="HOMEOBOX_2"/>
    <property type="match status" value="1"/>
</dbReference>
<dbReference type="GO" id="GO:0003677">
    <property type="term" value="F:DNA binding"/>
    <property type="evidence" value="ECO:0007669"/>
    <property type="project" value="UniProtKB-UniRule"/>
</dbReference>
<dbReference type="InterPro" id="IPR017970">
    <property type="entry name" value="Homeobox_CS"/>
</dbReference>
<dbReference type="GeneID" id="111126306"/>
<dbReference type="OrthoDB" id="6159439at2759"/>
<keyword evidence="4 5" id="KW-0539">Nucleus</keyword>
<keyword evidence="2 5" id="KW-0238">DNA-binding</keyword>
<dbReference type="GO" id="GO:0005634">
    <property type="term" value="C:nucleus"/>
    <property type="evidence" value="ECO:0007669"/>
    <property type="project" value="UniProtKB-SubCell"/>
</dbReference>
<dbReference type="SMART" id="SM00389">
    <property type="entry name" value="HOX"/>
    <property type="match status" value="1"/>
</dbReference>